<dbReference type="HAMAP" id="MF_00527">
    <property type="entry name" value="3MGH"/>
    <property type="match status" value="1"/>
</dbReference>
<reference evidence="6 7" key="1">
    <citation type="submission" date="2024-06" db="EMBL/GenBank/DDBJ databases">
        <title>The Natural Products Discovery Center: Release of the First 8490 Sequenced Strains for Exploring Actinobacteria Biosynthetic Diversity.</title>
        <authorList>
            <person name="Kalkreuter E."/>
            <person name="Kautsar S.A."/>
            <person name="Yang D."/>
            <person name="Bader C.D."/>
            <person name="Teijaro C.N."/>
            <person name="Fluegel L."/>
            <person name="Davis C.M."/>
            <person name="Simpson J.R."/>
            <person name="Lauterbach L."/>
            <person name="Steele A.D."/>
            <person name="Gui C."/>
            <person name="Meng S."/>
            <person name="Li G."/>
            <person name="Viehrig K."/>
            <person name="Ye F."/>
            <person name="Su P."/>
            <person name="Kiefer A.F."/>
            <person name="Nichols A."/>
            <person name="Cepeda A.J."/>
            <person name="Yan W."/>
            <person name="Fan B."/>
            <person name="Jiang Y."/>
            <person name="Adhikari A."/>
            <person name="Zheng C.-J."/>
            <person name="Schuster L."/>
            <person name="Cowan T.M."/>
            <person name="Smanski M.J."/>
            <person name="Chevrette M.G."/>
            <person name="De Carvalho L.P.S."/>
            <person name="Shen B."/>
        </authorList>
    </citation>
    <scope>NUCLEOTIDE SEQUENCE [LARGE SCALE GENOMIC DNA]</scope>
    <source>
        <strain evidence="6 7">NPDC048946</strain>
    </source>
</reference>
<dbReference type="GO" id="GO:0016798">
    <property type="term" value="F:hydrolase activity, acting on glycosyl bonds"/>
    <property type="evidence" value="ECO:0007669"/>
    <property type="project" value="UniProtKB-KW"/>
</dbReference>
<dbReference type="RefSeq" id="WP_358365107.1">
    <property type="nucleotide sequence ID" value="NZ_JBEZFP010000261.1"/>
</dbReference>
<dbReference type="InterPro" id="IPR011034">
    <property type="entry name" value="Formyl_transferase-like_C_sf"/>
</dbReference>
<evidence type="ECO:0000313" key="7">
    <source>
        <dbReference type="Proteomes" id="UP001551482"/>
    </source>
</evidence>
<protein>
    <recommendedName>
        <fullName evidence="5">Putative 3-methyladenine DNA glycosylase</fullName>
        <ecNumber evidence="5">3.2.2.-</ecNumber>
    </recommendedName>
</protein>
<dbReference type="Pfam" id="PF02245">
    <property type="entry name" value="Pur_DNA_glyco"/>
    <property type="match status" value="1"/>
</dbReference>
<dbReference type="EC" id="3.2.2.-" evidence="5"/>
<dbReference type="EMBL" id="JBEZFP010000261">
    <property type="protein sequence ID" value="MEU8140187.1"/>
    <property type="molecule type" value="Genomic_DNA"/>
</dbReference>
<name>A0ABV3DXI9_9ACTN</name>
<evidence type="ECO:0000256" key="3">
    <source>
        <dbReference type="ARBA" id="ARBA00022801"/>
    </source>
</evidence>
<evidence type="ECO:0000256" key="1">
    <source>
        <dbReference type="ARBA" id="ARBA00009232"/>
    </source>
</evidence>
<gene>
    <name evidence="6" type="ORF">AB0C36_42730</name>
</gene>
<keyword evidence="4 5" id="KW-0234">DNA repair</keyword>
<dbReference type="Proteomes" id="UP001551482">
    <property type="component" value="Unassembled WGS sequence"/>
</dbReference>
<dbReference type="PANTHER" id="PTHR10429">
    <property type="entry name" value="DNA-3-METHYLADENINE GLYCOSYLASE"/>
    <property type="match status" value="1"/>
</dbReference>
<proteinExistence type="inferred from homology"/>
<dbReference type="PANTHER" id="PTHR10429:SF0">
    <property type="entry name" value="DNA-3-METHYLADENINE GLYCOSYLASE"/>
    <property type="match status" value="1"/>
</dbReference>
<evidence type="ECO:0000256" key="4">
    <source>
        <dbReference type="ARBA" id="ARBA00023204"/>
    </source>
</evidence>
<dbReference type="CDD" id="cd00540">
    <property type="entry name" value="AAG"/>
    <property type="match status" value="1"/>
</dbReference>
<dbReference type="NCBIfam" id="TIGR00567">
    <property type="entry name" value="3mg"/>
    <property type="match status" value="1"/>
</dbReference>
<dbReference type="Gene3D" id="3.10.300.10">
    <property type="entry name" value="Methylpurine-DNA glycosylase (MPG)"/>
    <property type="match status" value="1"/>
</dbReference>
<keyword evidence="3 5" id="KW-0378">Hydrolase</keyword>
<dbReference type="NCBIfam" id="NF002003">
    <property type="entry name" value="PRK00802.1-3"/>
    <property type="match status" value="1"/>
</dbReference>
<keyword evidence="2 5" id="KW-0227">DNA damage</keyword>
<organism evidence="6 7">
    <name type="scientific">Streptodolium elevatio</name>
    <dbReference type="NCBI Taxonomy" id="3157996"/>
    <lineage>
        <taxon>Bacteria</taxon>
        <taxon>Bacillati</taxon>
        <taxon>Actinomycetota</taxon>
        <taxon>Actinomycetes</taxon>
        <taxon>Kitasatosporales</taxon>
        <taxon>Streptomycetaceae</taxon>
        <taxon>Streptodolium</taxon>
    </lineage>
</organism>
<evidence type="ECO:0000313" key="6">
    <source>
        <dbReference type="EMBL" id="MEU8140187.1"/>
    </source>
</evidence>
<comment type="caution">
    <text evidence="6">The sequence shown here is derived from an EMBL/GenBank/DDBJ whole genome shotgun (WGS) entry which is preliminary data.</text>
</comment>
<comment type="similarity">
    <text evidence="1 5">Belongs to the DNA glycosylase MPG family.</text>
</comment>
<accession>A0ABV3DXI9</accession>
<dbReference type="SUPFAM" id="SSF50486">
    <property type="entry name" value="FMT C-terminal domain-like"/>
    <property type="match status" value="1"/>
</dbReference>
<keyword evidence="6" id="KW-0326">Glycosidase</keyword>
<evidence type="ECO:0000256" key="5">
    <source>
        <dbReference type="HAMAP-Rule" id="MF_00527"/>
    </source>
</evidence>
<evidence type="ECO:0000256" key="2">
    <source>
        <dbReference type="ARBA" id="ARBA00022763"/>
    </source>
</evidence>
<sequence length="226" mass="24324">MPPAPRRALPRSFFDRPVLDVAPDLLGRLLVHETDDGRTVLRITEVEAYDGGVDPGSHAYRGQTPRNSAMFGPPGHLYVYFTYGMHFCVNVVCGPDGKASAVLLRAGEIVEGVGLARTRRPGAKRDTELAQGPARLTVALGIGREHDGVDACAPGTAFRLLRGTPVEPGMIRSGPRTGVAGDGGDGERYPWRFHVAEDRTVSPYRAHVPRVRRNPVRAAADPSGTL</sequence>
<dbReference type="InterPro" id="IPR036995">
    <property type="entry name" value="MPG_sf"/>
</dbReference>
<keyword evidence="7" id="KW-1185">Reference proteome</keyword>
<dbReference type="InterPro" id="IPR003180">
    <property type="entry name" value="MPG"/>
</dbReference>